<sequence>MIDEQVRCGYSRCRAELPPPGPQGGRPRSFCRDTRWEGGRTCAQMARAEREALGALGLDAPSARFALDADRLREHVAALQGPVTALTEALAAIGTRLDEVEAHAVAAVETANRET</sequence>
<evidence type="ECO:0000313" key="2">
    <source>
        <dbReference type="Proteomes" id="UP001597182"/>
    </source>
</evidence>
<organism evidence="1 2">
    <name type="scientific">Pseudonocardia benzenivorans</name>
    <dbReference type="NCBI Taxonomy" id="228005"/>
    <lineage>
        <taxon>Bacteria</taxon>
        <taxon>Bacillati</taxon>
        <taxon>Actinomycetota</taxon>
        <taxon>Actinomycetes</taxon>
        <taxon>Pseudonocardiales</taxon>
        <taxon>Pseudonocardiaceae</taxon>
        <taxon>Pseudonocardia</taxon>
    </lineage>
</organism>
<evidence type="ECO:0000313" key="1">
    <source>
        <dbReference type="EMBL" id="MFD1237349.1"/>
    </source>
</evidence>
<comment type="caution">
    <text evidence="1">The sequence shown here is derived from an EMBL/GenBank/DDBJ whole genome shotgun (WGS) entry which is preliminary data.</text>
</comment>
<proteinExistence type="predicted"/>
<protein>
    <submittedName>
        <fullName evidence="1">Response regulator receiver protein</fullName>
    </submittedName>
</protein>
<keyword evidence="2" id="KW-1185">Reference proteome</keyword>
<feature type="non-terminal residue" evidence="1">
    <location>
        <position position="115"/>
    </location>
</feature>
<dbReference type="EMBL" id="JBHTMB010000284">
    <property type="protein sequence ID" value="MFD1237349.1"/>
    <property type="molecule type" value="Genomic_DNA"/>
</dbReference>
<dbReference type="Proteomes" id="UP001597182">
    <property type="component" value="Unassembled WGS sequence"/>
</dbReference>
<gene>
    <name evidence="1" type="ORF">ACFQ34_29035</name>
</gene>
<accession>A0ABW3VT57</accession>
<name>A0ABW3VT57_9PSEU</name>
<reference evidence="2" key="1">
    <citation type="journal article" date="2019" name="Int. J. Syst. Evol. Microbiol.">
        <title>The Global Catalogue of Microorganisms (GCM) 10K type strain sequencing project: providing services to taxonomists for standard genome sequencing and annotation.</title>
        <authorList>
            <consortium name="The Broad Institute Genomics Platform"/>
            <consortium name="The Broad Institute Genome Sequencing Center for Infectious Disease"/>
            <person name="Wu L."/>
            <person name="Ma J."/>
        </authorList>
    </citation>
    <scope>NUCLEOTIDE SEQUENCE [LARGE SCALE GENOMIC DNA]</scope>
    <source>
        <strain evidence="2">CCUG 49018</strain>
    </source>
</reference>